<dbReference type="InterPro" id="IPR058663">
    <property type="entry name" value="PucR-like_N"/>
</dbReference>
<sequence>MVSLSLSEPPILLTDPLNHRHRPPCRLGDLLRPHIEPVTEEIAQEIRRHVPAFALPADGHPGCQLLAMVGMTVRGFVDSVDEPAPDLTPITEGYRRLGVREAQHGRGLDNLEAALRLSSQIVCRRLIHQTRILDSPHDTLAILTERLFQFLGRLVNAAARGHAAAHHRLTTEREQRRAYLRDAIVADPPTSREAVIELAEAAGWTAPGTVCAIVPHSPASVTRLLPPTVLTDWSGHAPYLIVPDPEGPGQRHLMDRLAESCPGTIGPAVPLERGANSLRWARRGAALVTEGALPAAGAVRCVDHIATLTAHLGRDLVDAAAPQYLQPLLEEPSPRRETLAETLLSHLTHGGNAVNVGKELHIHPQTVRYRMRVIQSLFGGELPGPQSRLATMIALNALLHLSTPAAGPAK</sequence>
<protein>
    <submittedName>
        <fullName evidence="3">PucR family transcriptional regulator</fullName>
    </submittedName>
</protein>
<dbReference type="PANTHER" id="PTHR33744:SF1">
    <property type="entry name" value="DNA-BINDING TRANSCRIPTIONAL ACTIVATOR ADER"/>
    <property type="match status" value="1"/>
</dbReference>
<dbReference type="EMBL" id="BAAAMR010000001">
    <property type="protein sequence ID" value="GAA2118505.1"/>
    <property type="molecule type" value="Genomic_DNA"/>
</dbReference>
<gene>
    <name evidence="3" type="ORF">GCM10009727_01630</name>
</gene>
<dbReference type="RefSeq" id="WP_344260197.1">
    <property type="nucleotide sequence ID" value="NZ_BAAAMR010000001.1"/>
</dbReference>
<dbReference type="Pfam" id="PF13556">
    <property type="entry name" value="HTH_30"/>
    <property type="match status" value="1"/>
</dbReference>
<feature type="domain" description="PucR C-terminal helix-turn-helix" evidence="1">
    <location>
        <begin position="339"/>
        <end position="397"/>
    </location>
</feature>
<evidence type="ECO:0000259" key="1">
    <source>
        <dbReference type="Pfam" id="PF13556"/>
    </source>
</evidence>
<dbReference type="Pfam" id="PF25906">
    <property type="entry name" value="PucR-like_N"/>
    <property type="match status" value="1"/>
</dbReference>
<keyword evidence="4" id="KW-1185">Reference proteome</keyword>
<evidence type="ECO:0000313" key="4">
    <source>
        <dbReference type="Proteomes" id="UP001501020"/>
    </source>
</evidence>
<dbReference type="Gene3D" id="1.10.10.2840">
    <property type="entry name" value="PucR C-terminal helix-turn-helix domain"/>
    <property type="match status" value="1"/>
</dbReference>
<dbReference type="InterPro" id="IPR051448">
    <property type="entry name" value="CdaR-like_regulators"/>
</dbReference>
<name>A0ABP5JPT9_9ACTN</name>
<dbReference type="InterPro" id="IPR025736">
    <property type="entry name" value="PucR_C-HTH_dom"/>
</dbReference>
<evidence type="ECO:0000259" key="2">
    <source>
        <dbReference type="Pfam" id="PF25906"/>
    </source>
</evidence>
<dbReference type="PANTHER" id="PTHR33744">
    <property type="entry name" value="CARBOHYDRATE DIACID REGULATOR"/>
    <property type="match status" value="1"/>
</dbReference>
<proteinExistence type="predicted"/>
<organism evidence="3 4">
    <name type="scientific">Actinomadura napierensis</name>
    <dbReference type="NCBI Taxonomy" id="267854"/>
    <lineage>
        <taxon>Bacteria</taxon>
        <taxon>Bacillati</taxon>
        <taxon>Actinomycetota</taxon>
        <taxon>Actinomycetes</taxon>
        <taxon>Streptosporangiales</taxon>
        <taxon>Thermomonosporaceae</taxon>
        <taxon>Actinomadura</taxon>
    </lineage>
</organism>
<feature type="domain" description="PucR-like N-terminal" evidence="2">
    <location>
        <begin position="24"/>
        <end position="184"/>
    </location>
</feature>
<dbReference type="Proteomes" id="UP001501020">
    <property type="component" value="Unassembled WGS sequence"/>
</dbReference>
<accession>A0ABP5JPT9</accession>
<dbReference type="InterPro" id="IPR042070">
    <property type="entry name" value="PucR_C-HTH_sf"/>
</dbReference>
<evidence type="ECO:0000313" key="3">
    <source>
        <dbReference type="EMBL" id="GAA2118505.1"/>
    </source>
</evidence>
<comment type="caution">
    <text evidence="3">The sequence shown here is derived from an EMBL/GenBank/DDBJ whole genome shotgun (WGS) entry which is preliminary data.</text>
</comment>
<reference evidence="4" key="1">
    <citation type="journal article" date="2019" name="Int. J. Syst. Evol. Microbiol.">
        <title>The Global Catalogue of Microorganisms (GCM) 10K type strain sequencing project: providing services to taxonomists for standard genome sequencing and annotation.</title>
        <authorList>
            <consortium name="The Broad Institute Genomics Platform"/>
            <consortium name="The Broad Institute Genome Sequencing Center for Infectious Disease"/>
            <person name="Wu L."/>
            <person name="Ma J."/>
        </authorList>
    </citation>
    <scope>NUCLEOTIDE SEQUENCE [LARGE SCALE GENOMIC DNA]</scope>
    <source>
        <strain evidence="4">JCM 13850</strain>
    </source>
</reference>